<dbReference type="EMBL" id="CP011112">
    <property type="protein sequence ID" value="AKU15168.1"/>
    <property type="molecule type" value="Genomic_DNA"/>
</dbReference>
<organism evidence="2 3">
    <name type="scientific">Luteipulveratus mongoliensis</name>
    <dbReference type="NCBI Taxonomy" id="571913"/>
    <lineage>
        <taxon>Bacteria</taxon>
        <taxon>Bacillati</taxon>
        <taxon>Actinomycetota</taxon>
        <taxon>Actinomycetes</taxon>
        <taxon>Micrococcales</taxon>
        <taxon>Dermacoccaceae</taxon>
        <taxon>Luteipulveratus</taxon>
    </lineage>
</organism>
<dbReference type="SUPFAM" id="SSF54593">
    <property type="entry name" value="Glyoxalase/Bleomycin resistance protein/Dihydroxybiphenyl dioxygenase"/>
    <property type="match status" value="2"/>
</dbReference>
<dbReference type="PANTHER" id="PTHR35908">
    <property type="entry name" value="HYPOTHETICAL FUSION PROTEIN"/>
    <property type="match status" value="1"/>
</dbReference>
<evidence type="ECO:0000313" key="3">
    <source>
        <dbReference type="Proteomes" id="UP000066480"/>
    </source>
</evidence>
<sequence length="227" mass="24512">MALAAYKDLCMDASDAHALGRFWSPLLGWDHHPHDDGDSCLRAGEAVEVWINTVPEPVTVKNRLHIDVNVTALEPLIAAGATVVDADSFSWITMRDPDGQDFCAFVRDEQREPQFYEMGWDVTGDASAARELAAWWADALGATATDHEDGSSSVTGITGAPFEAIVFAPVSEPKTVKNRIHIDVTTDDLDALVAAGATVQRPKGDDGIDWNLMTDPAGNEFCAFTPV</sequence>
<feature type="domain" description="Glyoxalase-like" evidence="1">
    <location>
        <begin position="122"/>
        <end position="223"/>
    </location>
</feature>
<dbReference type="InterPro" id="IPR041581">
    <property type="entry name" value="Glyoxalase_6"/>
</dbReference>
<accession>A0A0K1JF00</accession>
<reference evidence="2 3" key="1">
    <citation type="submission" date="2015-03" db="EMBL/GenBank/DDBJ databases">
        <title>Luteipulveratus halotolerans sp. nov., a novel actinobacterium (Dermacoccaceae) from Sarawak, Malaysia.</title>
        <authorList>
            <person name="Juboi H."/>
            <person name="Basik A."/>
            <person name="Shamsul S.S."/>
            <person name="Arnold P."/>
            <person name="Schmitt E.K."/>
            <person name="Sanglier J.-J."/>
            <person name="Yeo T."/>
        </authorList>
    </citation>
    <scope>NUCLEOTIDE SEQUENCE [LARGE SCALE GENOMIC DNA]</scope>
    <source>
        <strain evidence="2 3">MN07-A0370</strain>
    </source>
</reference>
<dbReference type="OrthoDB" id="5524593at2"/>
<dbReference type="PANTHER" id="PTHR35908:SF1">
    <property type="entry name" value="CONSERVED PROTEIN"/>
    <property type="match status" value="1"/>
</dbReference>
<dbReference type="AlphaFoldDB" id="A0A0K1JF00"/>
<dbReference type="InterPro" id="IPR029068">
    <property type="entry name" value="Glyas_Bleomycin-R_OHBP_Dase"/>
</dbReference>
<feature type="domain" description="Glyoxalase-like" evidence="1">
    <location>
        <begin position="9"/>
        <end position="104"/>
    </location>
</feature>
<evidence type="ECO:0000259" key="1">
    <source>
        <dbReference type="Pfam" id="PF18029"/>
    </source>
</evidence>
<gene>
    <name evidence="2" type="ORF">VV02_03660</name>
</gene>
<protein>
    <recommendedName>
        <fullName evidence="1">Glyoxalase-like domain-containing protein</fullName>
    </recommendedName>
</protein>
<dbReference type="PATRIC" id="fig|571913.6.peg.752"/>
<evidence type="ECO:0000313" key="2">
    <source>
        <dbReference type="EMBL" id="AKU15168.1"/>
    </source>
</evidence>
<name>A0A0K1JF00_9MICO</name>
<dbReference type="Proteomes" id="UP000066480">
    <property type="component" value="Chromosome"/>
</dbReference>
<proteinExistence type="predicted"/>
<dbReference type="RefSeq" id="WP_157063258.1">
    <property type="nucleotide sequence ID" value="NZ_CP011112.1"/>
</dbReference>
<dbReference type="STRING" id="571913.VV02_03660"/>
<keyword evidence="3" id="KW-1185">Reference proteome</keyword>
<dbReference type="KEGG" id="lmoi:VV02_03660"/>
<dbReference type="Gene3D" id="3.10.180.10">
    <property type="entry name" value="2,3-Dihydroxybiphenyl 1,2-Dioxygenase, domain 1"/>
    <property type="match status" value="2"/>
</dbReference>
<dbReference type="Pfam" id="PF18029">
    <property type="entry name" value="Glyoxalase_6"/>
    <property type="match status" value="2"/>
</dbReference>